<dbReference type="InterPro" id="IPR041672">
    <property type="entry name" value="Bap31/Bap29_C"/>
</dbReference>
<evidence type="ECO:0000256" key="12">
    <source>
        <dbReference type="SAM" id="Coils"/>
    </source>
</evidence>
<keyword evidence="4 13" id="KW-0812">Transmembrane</keyword>
<feature type="coiled-coil region" evidence="12">
    <location>
        <begin position="277"/>
        <end position="312"/>
    </location>
</feature>
<protein>
    <recommendedName>
        <fullName evidence="18">Endoplasmic reticulum transmembrane protein</fullName>
    </recommendedName>
</protein>
<dbReference type="PANTHER" id="PTHR12701:SF20">
    <property type="entry name" value="ENDOPLASMIC RETICULUM TRANSMEMBRANE PROTEIN"/>
    <property type="match status" value="1"/>
</dbReference>
<dbReference type="Proteomes" id="UP000092444">
    <property type="component" value="Unassembled WGS sequence"/>
</dbReference>
<dbReference type="InterPro" id="IPR008417">
    <property type="entry name" value="BAP29/BAP31"/>
</dbReference>
<evidence type="ECO:0000256" key="1">
    <source>
        <dbReference type="ARBA" id="ARBA00004477"/>
    </source>
</evidence>
<feature type="coiled-coil region" evidence="12">
    <location>
        <begin position="474"/>
        <end position="522"/>
    </location>
</feature>
<feature type="transmembrane region" description="Helical" evidence="13">
    <location>
        <begin position="406"/>
        <end position="423"/>
    </location>
</feature>
<dbReference type="STRING" id="37546.A0A1B0G321"/>
<keyword evidence="11 13" id="KW-0472">Membrane</keyword>
<feature type="transmembrane region" description="Helical" evidence="13">
    <location>
        <begin position="243"/>
        <end position="266"/>
    </location>
</feature>
<feature type="domain" description="BAP29/BAP31 transmembrane" evidence="14">
    <location>
        <begin position="214"/>
        <end position="275"/>
    </location>
</feature>
<dbReference type="Pfam" id="PF18035">
    <property type="entry name" value="Bap31_Bap29_C"/>
    <property type="match status" value="1"/>
</dbReference>
<evidence type="ECO:0000256" key="4">
    <source>
        <dbReference type="ARBA" id="ARBA00022692"/>
    </source>
</evidence>
<keyword evidence="17" id="KW-1185">Reference proteome</keyword>
<evidence type="ECO:0000256" key="5">
    <source>
        <dbReference type="ARBA" id="ARBA00022703"/>
    </source>
</evidence>
<feature type="transmembrane region" description="Helical" evidence="13">
    <location>
        <begin position="315"/>
        <end position="332"/>
    </location>
</feature>
<keyword evidence="10 12" id="KW-0175">Coiled coil</keyword>
<evidence type="ECO:0000256" key="10">
    <source>
        <dbReference type="ARBA" id="ARBA00023054"/>
    </source>
</evidence>
<proteinExistence type="inferred from homology"/>
<dbReference type="GO" id="GO:0006886">
    <property type="term" value="P:intracellular protein transport"/>
    <property type="evidence" value="ECO:0007669"/>
    <property type="project" value="InterPro"/>
</dbReference>
<accession>A0A1B0G321</accession>
<evidence type="ECO:0000256" key="8">
    <source>
        <dbReference type="ARBA" id="ARBA00022927"/>
    </source>
</evidence>
<evidence type="ECO:0000256" key="6">
    <source>
        <dbReference type="ARBA" id="ARBA00022824"/>
    </source>
</evidence>
<comment type="subcellular location">
    <subcellularLocation>
        <location evidence="1">Endoplasmic reticulum membrane</location>
        <topology evidence="1">Multi-pass membrane protein</topology>
    </subcellularLocation>
</comment>
<keyword evidence="9 13" id="KW-1133">Transmembrane helix</keyword>
<evidence type="ECO:0000259" key="14">
    <source>
        <dbReference type="Pfam" id="PF05529"/>
    </source>
</evidence>
<evidence type="ECO:0000256" key="11">
    <source>
        <dbReference type="ARBA" id="ARBA00023136"/>
    </source>
</evidence>
<keyword evidence="5" id="KW-0053">Apoptosis</keyword>
<evidence type="ECO:0000313" key="16">
    <source>
        <dbReference type="EnsemblMetazoa" id="GMOY007723-PA"/>
    </source>
</evidence>
<dbReference type="Pfam" id="PF05529">
    <property type="entry name" value="Bap31"/>
    <property type="match status" value="2"/>
</dbReference>
<keyword evidence="3" id="KW-0813">Transport</keyword>
<dbReference type="Gene3D" id="1.20.58.80">
    <property type="entry name" value="Phosphotransferase system, lactose/cellobiose-type IIA subunit"/>
    <property type="match status" value="1"/>
</dbReference>
<feature type="domain" description="Bap31/Bap29 cytoplasmic coiled-coil" evidence="15">
    <location>
        <begin position="480"/>
        <end position="534"/>
    </location>
</feature>
<dbReference type="PANTHER" id="PTHR12701">
    <property type="entry name" value="BCR-ASSOCIATED PROTEIN, BAP"/>
    <property type="match status" value="1"/>
</dbReference>
<organism evidence="16 17">
    <name type="scientific">Glossina morsitans morsitans</name>
    <name type="common">Savannah tsetse fly</name>
    <dbReference type="NCBI Taxonomy" id="37546"/>
    <lineage>
        <taxon>Eukaryota</taxon>
        <taxon>Metazoa</taxon>
        <taxon>Ecdysozoa</taxon>
        <taxon>Arthropoda</taxon>
        <taxon>Hexapoda</taxon>
        <taxon>Insecta</taxon>
        <taxon>Pterygota</taxon>
        <taxon>Neoptera</taxon>
        <taxon>Endopterygota</taxon>
        <taxon>Diptera</taxon>
        <taxon>Brachycera</taxon>
        <taxon>Muscomorpha</taxon>
        <taxon>Hippoboscoidea</taxon>
        <taxon>Glossinidae</taxon>
        <taxon>Glossina</taxon>
    </lineage>
</organism>
<dbReference type="EMBL" id="CCAG010009842">
    <property type="status" value="NOT_ANNOTATED_CDS"/>
    <property type="molecule type" value="Genomic_DNA"/>
</dbReference>
<keyword evidence="8" id="KW-0653">Protein transport</keyword>
<evidence type="ECO:0000256" key="9">
    <source>
        <dbReference type="ARBA" id="ARBA00022989"/>
    </source>
</evidence>
<dbReference type="SUPFAM" id="SSF140361">
    <property type="entry name" value="MIT domain-like"/>
    <property type="match status" value="1"/>
</dbReference>
<evidence type="ECO:0008006" key="18">
    <source>
        <dbReference type="Google" id="ProtNLM"/>
    </source>
</evidence>
<evidence type="ECO:0000313" key="17">
    <source>
        <dbReference type="Proteomes" id="UP000092444"/>
    </source>
</evidence>
<evidence type="ECO:0000256" key="7">
    <source>
        <dbReference type="ARBA" id="ARBA00022892"/>
    </source>
</evidence>
<dbReference type="EnsemblMetazoa" id="GMOY007723-RA">
    <property type="protein sequence ID" value="GMOY007723-PA"/>
    <property type="gene ID" value="GMOY007723"/>
</dbReference>
<evidence type="ECO:0000259" key="15">
    <source>
        <dbReference type="Pfam" id="PF18035"/>
    </source>
</evidence>
<dbReference type="InterPro" id="IPR040463">
    <property type="entry name" value="BAP29/BAP31_N"/>
</dbReference>
<feature type="domain" description="BAP29/BAP31 transmembrane" evidence="14">
    <location>
        <begin position="313"/>
        <end position="438"/>
    </location>
</feature>
<dbReference type="GO" id="GO:0070973">
    <property type="term" value="P:protein localization to endoplasmic reticulum exit site"/>
    <property type="evidence" value="ECO:0007669"/>
    <property type="project" value="TreeGrafter"/>
</dbReference>
<comment type="similarity">
    <text evidence="2">Belongs to the BCAP29/BCAP31 family.</text>
</comment>
<dbReference type="FunFam" id="1.20.5.110:FF:000011">
    <property type="entry name" value="B-cell receptor-associated protein 29"/>
    <property type="match status" value="1"/>
</dbReference>
<dbReference type="GO" id="GO:0005789">
    <property type="term" value="C:endoplasmic reticulum membrane"/>
    <property type="evidence" value="ECO:0007669"/>
    <property type="project" value="UniProtKB-SubCell"/>
</dbReference>
<dbReference type="AlphaFoldDB" id="A0A1B0G321"/>
<dbReference type="GO" id="GO:0006888">
    <property type="term" value="P:endoplasmic reticulum to Golgi vesicle-mediated transport"/>
    <property type="evidence" value="ECO:0007669"/>
    <property type="project" value="TreeGrafter"/>
</dbReference>
<dbReference type="VEuPathDB" id="VectorBase:GMOY007723"/>
<name>A0A1B0G321_GLOMM</name>
<reference evidence="16" key="1">
    <citation type="submission" date="2020-05" db="UniProtKB">
        <authorList>
            <consortium name="EnsemblMetazoa"/>
        </authorList>
    </citation>
    <scope>IDENTIFICATION</scope>
    <source>
        <strain evidence="16">Yale</strain>
    </source>
</reference>
<keyword evidence="6" id="KW-0256">Endoplasmic reticulum</keyword>
<evidence type="ECO:0000256" key="2">
    <source>
        <dbReference type="ARBA" id="ARBA00007956"/>
    </source>
</evidence>
<evidence type="ECO:0000256" key="3">
    <source>
        <dbReference type="ARBA" id="ARBA00022448"/>
    </source>
</evidence>
<keyword evidence="7" id="KW-0931">ER-Golgi transport</keyword>
<dbReference type="Gene3D" id="1.20.5.110">
    <property type="match status" value="1"/>
</dbReference>
<feature type="transmembrane region" description="Helical" evidence="13">
    <location>
        <begin position="353"/>
        <end position="372"/>
    </location>
</feature>
<evidence type="ECO:0000256" key="13">
    <source>
        <dbReference type="SAM" id="Phobius"/>
    </source>
</evidence>
<sequence length="538" mass="62466">MISKYVHMMPAHFHERRAEKLLKRHDFDEAYKAIETSLYYLQDAYKNARISKSLEVLNTQKWDYERKLHQISIRKQQYERIKVKEIVPSPIENNLSGKSTEVTIVNNAQMIARSIDKTIKDFESMHRVQLQSHDHHSSQLYLNGGVVDKDKNVDYKDNKRNSSLFEEHLQNEDDMPSLAPLELPSFDYSGFLTSGLVDKLYKRPDKVYAYLDTQRFSQMEEKNAQMKFDIVRENHFLKAQRNLYISGFATFLIMVLKRIIALIAIVNQLLAQSDAAIKQAQSASKAAESMIDEKLNKNMQETTDDNKQEEREVTGFLYAEICVVLLLVLPVASPYKWNRFFKSKFLAMIARQAHLYFFLIMGVLVLFLLEAIREMRKYSNQEHSSDVHLNTEMQHSMRLFRAQRNFYISGFAIFLVLVIRRLVTLISVQANLLAQSEASLKQAQSASATIRSLMEDRNTEKADEAKEDSTLAEITKMKERIHELTAELNREKKDKEALKSQAESLNKEYDRLTDEYSKLQKRMNINAEGGDKADKKAA</sequence>
<dbReference type="GO" id="GO:0006915">
    <property type="term" value="P:apoptotic process"/>
    <property type="evidence" value="ECO:0007669"/>
    <property type="project" value="UniProtKB-KW"/>
</dbReference>